<keyword evidence="2" id="KW-0460">Magnesium</keyword>
<comment type="similarity">
    <text evidence="2">Belongs to the terpene synthase family.</text>
</comment>
<dbReference type="EC" id="4.2.3.-" evidence="2"/>
<dbReference type="AlphaFoldDB" id="A0A7W7C5R0"/>
<dbReference type="SFLD" id="SFLDS00005">
    <property type="entry name" value="Isoprenoid_Synthase_Type_I"/>
    <property type="match status" value="1"/>
</dbReference>
<evidence type="ECO:0000313" key="5">
    <source>
        <dbReference type="Proteomes" id="UP000533598"/>
    </source>
</evidence>
<organism evidence="4 5">
    <name type="scientific">Crossiella cryophila</name>
    <dbReference type="NCBI Taxonomy" id="43355"/>
    <lineage>
        <taxon>Bacteria</taxon>
        <taxon>Bacillati</taxon>
        <taxon>Actinomycetota</taxon>
        <taxon>Actinomycetes</taxon>
        <taxon>Pseudonocardiales</taxon>
        <taxon>Pseudonocardiaceae</taxon>
        <taxon>Crossiella</taxon>
    </lineage>
</organism>
<comment type="cofactor">
    <cofactor evidence="2">
        <name>Mg(2+)</name>
        <dbReference type="ChEBI" id="CHEBI:18420"/>
    </cofactor>
</comment>
<evidence type="ECO:0000256" key="1">
    <source>
        <dbReference type="ARBA" id="ARBA00023239"/>
    </source>
</evidence>
<dbReference type="GO" id="GO:0010333">
    <property type="term" value="F:terpene synthase activity"/>
    <property type="evidence" value="ECO:0007669"/>
    <property type="project" value="InterPro"/>
</dbReference>
<keyword evidence="2" id="KW-0479">Metal-binding</keyword>
<evidence type="ECO:0000256" key="2">
    <source>
        <dbReference type="RuleBase" id="RU366034"/>
    </source>
</evidence>
<dbReference type="PANTHER" id="PTHR35201">
    <property type="entry name" value="TERPENE SYNTHASE"/>
    <property type="match status" value="1"/>
</dbReference>
<evidence type="ECO:0000313" key="4">
    <source>
        <dbReference type="EMBL" id="MBB4673906.1"/>
    </source>
</evidence>
<dbReference type="SUPFAM" id="SSF48576">
    <property type="entry name" value="Terpenoid synthases"/>
    <property type="match status" value="1"/>
</dbReference>
<proteinExistence type="inferred from homology"/>
<dbReference type="PANTHER" id="PTHR35201:SF4">
    <property type="entry name" value="BETA-PINACENE SYNTHASE-RELATED"/>
    <property type="match status" value="1"/>
</dbReference>
<keyword evidence="5" id="KW-1185">Reference proteome</keyword>
<dbReference type="RefSeq" id="WP_184999965.1">
    <property type="nucleotide sequence ID" value="NZ_BAAAUI010000013.1"/>
</dbReference>
<dbReference type="Pfam" id="PF19086">
    <property type="entry name" value="Terpene_syn_C_2"/>
    <property type="match status" value="1"/>
</dbReference>
<dbReference type="EMBL" id="JACHMH010000001">
    <property type="protein sequence ID" value="MBB4673906.1"/>
    <property type="molecule type" value="Genomic_DNA"/>
</dbReference>
<dbReference type="InterPro" id="IPR034686">
    <property type="entry name" value="Terpene_cyclase-like_2"/>
</dbReference>
<reference evidence="4 5" key="1">
    <citation type="submission" date="2020-08" db="EMBL/GenBank/DDBJ databases">
        <title>Sequencing the genomes of 1000 actinobacteria strains.</title>
        <authorList>
            <person name="Klenk H.-P."/>
        </authorList>
    </citation>
    <scope>NUCLEOTIDE SEQUENCE [LARGE SCALE GENOMIC DNA]</scope>
    <source>
        <strain evidence="4 5">DSM 44230</strain>
    </source>
</reference>
<comment type="caution">
    <text evidence="4">The sequence shown here is derived from an EMBL/GenBank/DDBJ whole genome shotgun (WGS) entry which is preliminary data.</text>
</comment>
<dbReference type="InterPro" id="IPR008949">
    <property type="entry name" value="Isoprenoid_synthase_dom_sf"/>
</dbReference>
<protein>
    <recommendedName>
        <fullName evidence="2">Terpene synthase</fullName>
        <ecNumber evidence="2">4.2.3.-</ecNumber>
    </recommendedName>
</protein>
<name>A0A7W7C5R0_9PSEU</name>
<dbReference type="GO" id="GO:0046872">
    <property type="term" value="F:metal ion binding"/>
    <property type="evidence" value="ECO:0007669"/>
    <property type="project" value="UniProtKB-KW"/>
</dbReference>
<dbReference type="Proteomes" id="UP000533598">
    <property type="component" value="Unassembled WGS sequence"/>
</dbReference>
<evidence type="ECO:0000256" key="3">
    <source>
        <dbReference type="SAM" id="MobiDB-lite"/>
    </source>
</evidence>
<feature type="region of interest" description="Disordered" evidence="3">
    <location>
        <begin position="333"/>
        <end position="352"/>
    </location>
</feature>
<dbReference type="Gene3D" id="1.10.600.10">
    <property type="entry name" value="Farnesyl Diphosphate Synthase"/>
    <property type="match status" value="1"/>
</dbReference>
<dbReference type="SFLD" id="SFLDG01020">
    <property type="entry name" value="Terpene_Cyclase_Like_2"/>
    <property type="match status" value="1"/>
</dbReference>
<gene>
    <name evidence="4" type="ORF">HNR67_000024</name>
</gene>
<accession>A0A7W7C5R0</accession>
<sequence>MADQPFELPDFYVPHPARLNPHLESARAHDKRWAFEMEMIGPTKDGGPEIWSEAYFDGMDMAGLCAWAHPDTPGDRLDIVTDWYTWVFYFDDHFLALFKRTRDQQGAKAYLDRLMAFMPLDLSDPPQWTNPVERGLADLWQRTAPQMSMDWRKRFAVSTENLLVDCVWELDNIANDRIPNPIDYIGMRRKVGGAPWSAGLVEYTEGAEVPERVAHSRPLRVLRDTFSDGVHLRNDIFSYQRETQQEGEVNNGVLVMETFLGCDTQQAADTVSDIITSRLKQFENTVITELPPLFAEHRLLADEQIAVARYVKGLQDWQSGGHQWHLRSNRYMNENAPPMPGRRRGSRFLSGIGTGSIGLGGAHG</sequence>
<keyword evidence="1 2" id="KW-0456">Lyase</keyword>